<feature type="region of interest" description="Disordered" evidence="1">
    <location>
        <begin position="40"/>
        <end position="75"/>
    </location>
</feature>
<evidence type="ECO:0000313" key="3">
    <source>
        <dbReference type="Proteomes" id="UP000326396"/>
    </source>
</evidence>
<proteinExistence type="predicted"/>
<organism evidence="2 3">
    <name type="scientific">Mikania micrantha</name>
    <name type="common">bitter vine</name>
    <dbReference type="NCBI Taxonomy" id="192012"/>
    <lineage>
        <taxon>Eukaryota</taxon>
        <taxon>Viridiplantae</taxon>
        <taxon>Streptophyta</taxon>
        <taxon>Embryophyta</taxon>
        <taxon>Tracheophyta</taxon>
        <taxon>Spermatophyta</taxon>
        <taxon>Magnoliopsida</taxon>
        <taxon>eudicotyledons</taxon>
        <taxon>Gunneridae</taxon>
        <taxon>Pentapetalae</taxon>
        <taxon>asterids</taxon>
        <taxon>campanulids</taxon>
        <taxon>Asterales</taxon>
        <taxon>Asteraceae</taxon>
        <taxon>Asteroideae</taxon>
        <taxon>Heliantheae alliance</taxon>
        <taxon>Eupatorieae</taxon>
        <taxon>Mikania</taxon>
    </lineage>
</organism>
<dbReference type="PANTHER" id="PTHR34112:SF13">
    <property type="entry name" value="OS04G0448200 PROTEIN"/>
    <property type="match status" value="1"/>
</dbReference>
<accession>A0A5N6M0B6</accession>
<evidence type="ECO:0000313" key="2">
    <source>
        <dbReference type="EMBL" id="KAD3067334.1"/>
    </source>
</evidence>
<evidence type="ECO:0000256" key="1">
    <source>
        <dbReference type="SAM" id="MobiDB-lite"/>
    </source>
</evidence>
<dbReference type="Proteomes" id="UP000326396">
    <property type="component" value="Linkage Group LG7"/>
</dbReference>
<feature type="region of interest" description="Disordered" evidence="1">
    <location>
        <begin position="452"/>
        <end position="487"/>
    </location>
</feature>
<dbReference type="PANTHER" id="PTHR34112">
    <property type="entry name" value="C-JUN-AMINO-TERMINAL KINASE-INTERACTING PROTEIN"/>
    <property type="match status" value="1"/>
</dbReference>
<dbReference type="OrthoDB" id="1917528at2759"/>
<name>A0A5N6M0B6_9ASTR</name>
<feature type="compositionally biased region" description="Polar residues" evidence="1">
    <location>
        <begin position="453"/>
        <end position="471"/>
    </location>
</feature>
<dbReference type="EMBL" id="SZYD01000017">
    <property type="protein sequence ID" value="KAD3067334.1"/>
    <property type="molecule type" value="Genomic_DNA"/>
</dbReference>
<reference evidence="2 3" key="1">
    <citation type="submission" date="2019-05" db="EMBL/GenBank/DDBJ databases">
        <title>Mikania micrantha, genome provides insights into the molecular mechanism of rapid growth.</title>
        <authorList>
            <person name="Liu B."/>
        </authorList>
    </citation>
    <scope>NUCLEOTIDE SEQUENCE [LARGE SCALE GENOMIC DNA]</scope>
    <source>
        <strain evidence="2">NLD-2019</strain>
        <tissue evidence="2">Leaf</tissue>
    </source>
</reference>
<feature type="compositionally biased region" description="Low complexity" evidence="1">
    <location>
        <begin position="40"/>
        <end position="51"/>
    </location>
</feature>
<dbReference type="AlphaFoldDB" id="A0A5N6M0B6"/>
<keyword evidence="3" id="KW-1185">Reference proteome</keyword>
<comment type="caution">
    <text evidence="2">The sequence shown here is derived from an EMBL/GenBank/DDBJ whole genome shotgun (WGS) entry which is preliminary data.</text>
</comment>
<protein>
    <submittedName>
        <fullName evidence="2">Uncharacterized protein</fullName>
    </submittedName>
</protein>
<gene>
    <name evidence="2" type="ORF">E3N88_35214</name>
</gene>
<sequence>MIIDLHLNFELMPQYMQRFRTEPTFVPEWLKSSGGLSTTSHQLTSSSLHSGEIGLPKSVRNKSLDKDIGHPSVSDRTNSSFFRSASINYGSAHLRSYSSFNQNHRDRDRDKDISKFRNKEKLVNRHYNYSDPLSNILPSRFEKNGLRTSRSGISGKRGESWPKKVANDLTLVNKSSNNNGDSLLSANVKTSFEKDFPSLGANEKQVDNDVGHVPSLGLSSAIQSLPIGNSSAVIGGDGWTSSLAEVPIFNCNGGNGSTVAPLVQPASISIATGMAGAQNMVEALARGPPRTKTPPQVTMGTQRLEELAVKQSRQLIPMTPSMPKTLALNAFDKQKLKSGQSQFQSSHLMNSSNTPRSVIVKPDVSMTPTMRKLLILKPSRERNSMPPAAKDGVSPTCGGIKLPNGSLAIPSAVVSTSLKNSGNGPTVANLEKKPSLQAQSRSNFFNLMRKKAMTSSNSSSVAPDTSSSGEPSENHGGPSKNHGESVAPEGVLGSTVIQTSEAKVDLTCHGDTCAISFIDGKNHSGPDAILYSEEEEARFLRSLGWEETADEEEGLTEEEISSFYLNCLNLKPERGHCRLAIDANGKDL</sequence>